<reference evidence="1" key="1">
    <citation type="journal article" date="2015" name="Nature">
        <title>Complex archaea that bridge the gap between prokaryotes and eukaryotes.</title>
        <authorList>
            <person name="Spang A."/>
            <person name="Saw J.H."/>
            <person name="Jorgensen S.L."/>
            <person name="Zaremba-Niedzwiedzka K."/>
            <person name="Martijn J."/>
            <person name="Lind A.E."/>
            <person name="van Eijk R."/>
            <person name="Schleper C."/>
            <person name="Guy L."/>
            <person name="Ettema T.J."/>
        </authorList>
    </citation>
    <scope>NUCLEOTIDE SEQUENCE</scope>
</reference>
<accession>A0A0F9NQY0</accession>
<evidence type="ECO:0000313" key="1">
    <source>
        <dbReference type="EMBL" id="KKM83672.1"/>
    </source>
</evidence>
<protein>
    <submittedName>
        <fullName evidence="1">Uncharacterized protein</fullName>
    </submittedName>
</protein>
<organism evidence="1">
    <name type="scientific">marine sediment metagenome</name>
    <dbReference type="NCBI Taxonomy" id="412755"/>
    <lineage>
        <taxon>unclassified sequences</taxon>
        <taxon>metagenomes</taxon>
        <taxon>ecological metagenomes</taxon>
    </lineage>
</organism>
<proteinExistence type="predicted"/>
<dbReference type="AlphaFoldDB" id="A0A0F9NQY0"/>
<name>A0A0F9NQY0_9ZZZZ</name>
<sequence length="133" mass="14879">MNCKMINDCPQINSLRTRALPDFMFTQGVQETCAKCDHPVNTKIARVREIQVGGGTIVHDLAEAADELYHGLQEEEENQEAFPYPCKIRFTIQLPSGEIKSITIHQNGNDLVAYGDFEGLCNAFEYAKEVEGV</sequence>
<comment type="caution">
    <text evidence="1">The sequence shown here is derived from an EMBL/GenBank/DDBJ whole genome shotgun (WGS) entry which is preliminary data.</text>
</comment>
<gene>
    <name evidence="1" type="ORF">LCGC14_1306840</name>
</gene>
<dbReference type="EMBL" id="LAZR01007677">
    <property type="protein sequence ID" value="KKM83672.1"/>
    <property type="molecule type" value="Genomic_DNA"/>
</dbReference>